<feature type="binding site" evidence="5">
    <location>
        <begin position="69"/>
        <end position="71"/>
    </location>
    <ligand>
        <name>acetyl-CoA</name>
        <dbReference type="ChEBI" id="CHEBI:57288"/>
    </ligand>
</feature>
<dbReference type="InterPro" id="IPR006464">
    <property type="entry name" value="AcTrfase_RimI/Ard1"/>
</dbReference>
<name>A0A3B0MEW8_9GAMM</name>
<evidence type="ECO:0000256" key="1">
    <source>
        <dbReference type="ARBA" id="ARBA00005395"/>
    </source>
</evidence>
<feature type="active site" description="Proton acceptor" evidence="5">
    <location>
        <position position="103"/>
    </location>
</feature>
<dbReference type="AlphaFoldDB" id="A0A3B0MEW8"/>
<gene>
    <name evidence="8" type="primary">mshD</name>
    <name evidence="5" type="synonym">rimI</name>
    <name evidence="8" type="ORF">ARTV_2349</name>
</gene>
<dbReference type="PANTHER" id="PTHR43420:SF12">
    <property type="entry name" value="N-ACETYLTRANSFERASE DOMAIN-CONTAINING PROTEIN"/>
    <property type="match status" value="1"/>
</dbReference>
<sequence>MKIISNLEQTDLVSAFTIENMSHAFPWSEKVFYSNQGKQYINLKISLENQLVGFVITQYLLDEATLFNIAIHPDYQGQGYGECLLRYLIEHLATKNINTLWLEVRQSNHAAIQLYEKLGFHIVTIRKNYYPAAKKREDAVVMALTILPDSMPAL</sequence>
<dbReference type="HAMAP" id="MF_02210">
    <property type="entry name" value="RimI"/>
    <property type="match status" value="1"/>
</dbReference>
<dbReference type="EC" id="2.3.1.266" evidence="5 6"/>
<evidence type="ECO:0000256" key="2">
    <source>
        <dbReference type="ARBA" id="ARBA00022490"/>
    </source>
</evidence>
<comment type="similarity">
    <text evidence="1 5 6">Belongs to the acetyltransferase family. RimI subfamily.</text>
</comment>
<feature type="active site" description="Proton donor" evidence="5">
    <location>
        <position position="115"/>
    </location>
</feature>
<dbReference type="CDD" id="cd04301">
    <property type="entry name" value="NAT_SF"/>
    <property type="match status" value="1"/>
</dbReference>
<dbReference type="GO" id="GO:0008999">
    <property type="term" value="F:protein-N-terminal-alanine acetyltransferase activity"/>
    <property type="evidence" value="ECO:0007669"/>
    <property type="project" value="UniProtKB-UniRule"/>
</dbReference>
<dbReference type="GO" id="GO:0005737">
    <property type="term" value="C:cytoplasm"/>
    <property type="evidence" value="ECO:0007669"/>
    <property type="project" value="UniProtKB-SubCell"/>
</dbReference>
<comment type="catalytic activity">
    <reaction evidence="5 6">
        <text>N-terminal L-alanyl-[ribosomal protein bS18] + acetyl-CoA = N-terminal N(alpha)-acetyl-L-alanyl-[ribosomal protein bS18] + CoA + H(+)</text>
        <dbReference type="Rhea" id="RHEA:43756"/>
        <dbReference type="Rhea" id="RHEA-COMP:10676"/>
        <dbReference type="Rhea" id="RHEA-COMP:10677"/>
        <dbReference type="ChEBI" id="CHEBI:15378"/>
        <dbReference type="ChEBI" id="CHEBI:57287"/>
        <dbReference type="ChEBI" id="CHEBI:57288"/>
        <dbReference type="ChEBI" id="CHEBI:64718"/>
        <dbReference type="ChEBI" id="CHEBI:83683"/>
        <dbReference type="EC" id="2.3.1.266"/>
    </reaction>
</comment>
<evidence type="ECO:0000313" key="8">
    <source>
        <dbReference type="EMBL" id="SSW96127.1"/>
    </source>
</evidence>
<keyword evidence="4 5" id="KW-0012">Acyltransferase</keyword>
<evidence type="ECO:0000256" key="5">
    <source>
        <dbReference type="HAMAP-Rule" id="MF_02210"/>
    </source>
</evidence>
<dbReference type="InterPro" id="IPR016181">
    <property type="entry name" value="Acyl_CoA_acyltransferase"/>
</dbReference>
<evidence type="ECO:0000256" key="6">
    <source>
        <dbReference type="RuleBase" id="RU363094"/>
    </source>
</evidence>
<comment type="subcellular location">
    <subcellularLocation>
        <location evidence="5 6">Cytoplasm</location>
    </subcellularLocation>
</comment>
<dbReference type="Pfam" id="PF00583">
    <property type="entry name" value="Acetyltransf_1"/>
    <property type="match status" value="1"/>
</dbReference>
<dbReference type="InterPro" id="IPR050680">
    <property type="entry name" value="YpeA/RimI_acetyltransf"/>
</dbReference>
<keyword evidence="3 5" id="KW-0808">Transferase</keyword>
<dbReference type="PANTHER" id="PTHR43420">
    <property type="entry name" value="ACETYLTRANSFERASE"/>
    <property type="match status" value="1"/>
</dbReference>
<dbReference type="PROSITE" id="PS51186">
    <property type="entry name" value="GNAT"/>
    <property type="match status" value="1"/>
</dbReference>
<evidence type="ECO:0000256" key="4">
    <source>
        <dbReference type="ARBA" id="ARBA00023315"/>
    </source>
</evidence>
<evidence type="ECO:0000256" key="3">
    <source>
        <dbReference type="ARBA" id="ARBA00022679"/>
    </source>
</evidence>
<feature type="domain" description="N-acetyltransferase" evidence="7">
    <location>
        <begin position="2"/>
        <end position="147"/>
    </location>
</feature>
<dbReference type="SUPFAM" id="SSF55729">
    <property type="entry name" value="Acyl-CoA N-acyltransferases (Nat)"/>
    <property type="match status" value="1"/>
</dbReference>
<comment type="function">
    <text evidence="5 6">Acetylates the N-terminal alanine of ribosomal protein bS18.</text>
</comment>
<evidence type="ECO:0000259" key="7">
    <source>
        <dbReference type="PROSITE" id="PS51186"/>
    </source>
</evidence>
<dbReference type="InterPro" id="IPR000182">
    <property type="entry name" value="GNAT_dom"/>
</dbReference>
<dbReference type="InterPro" id="IPR043690">
    <property type="entry name" value="RimI"/>
</dbReference>
<dbReference type="EMBL" id="UFQR01000009">
    <property type="protein sequence ID" value="SSW96127.1"/>
    <property type="molecule type" value="Genomic_DNA"/>
</dbReference>
<dbReference type="NCBIfam" id="TIGR01575">
    <property type="entry name" value="rimI"/>
    <property type="match status" value="1"/>
</dbReference>
<keyword evidence="2 5" id="KW-0963">Cytoplasm</keyword>
<organism evidence="8">
    <name type="scientific">Arsenophonus endosymbiont of Trialeurodes vaporariorum</name>
    <dbReference type="NCBI Taxonomy" id="235567"/>
    <lineage>
        <taxon>Bacteria</taxon>
        <taxon>Pseudomonadati</taxon>
        <taxon>Pseudomonadota</taxon>
        <taxon>Gammaproteobacteria</taxon>
        <taxon>Enterobacterales</taxon>
        <taxon>Morganellaceae</taxon>
        <taxon>Arsenophonus</taxon>
    </lineage>
</organism>
<accession>A0A3B0MEW8</accession>
<dbReference type="Gene3D" id="3.40.630.30">
    <property type="match status" value="1"/>
</dbReference>
<dbReference type="NCBIfam" id="NF007025">
    <property type="entry name" value="PRK09491.1"/>
    <property type="match status" value="1"/>
</dbReference>
<comment type="caution">
    <text evidence="5">Lacks conserved residue(s) required for the propagation of feature annotation.</text>
</comment>
<proteinExistence type="inferred from homology"/>
<feature type="binding site" evidence="5">
    <location>
        <position position="108"/>
    </location>
    <ligand>
        <name>acetyl-CoA</name>
        <dbReference type="ChEBI" id="CHEBI:57288"/>
    </ligand>
</feature>
<protein>
    <recommendedName>
        <fullName evidence="5 6">[Ribosomal protein bS18]-alanine N-acetyltransferase</fullName>
        <ecNumber evidence="5 6">2.3.1.266</ecNumber>
    </recommendedName>
</protein>
<reference evidence="8" key="1">
    <citation type="submission" date="2018-04" db="EMBL/GenBank/DDBJ databases">
        <authorList>
            <person name="Go L.Y."/>
            <person name="Mitchell J.A."/>
        </authorList>
    </citation>
    <scope>NUCLEOTIDE SEQUENCE</scope>
    <source>
        <strain evidence="8">ARTV</strain>
    </source>
</reference>